<dbReference type="RefSeq" id="WP_015158701.1">
    <property type="nucleotide sequence ID" value="NC_019697.1"/>
</dbReference>
<dbReference type="AlphaFoldDB" id="K9UBN5"/>
<dbReference type="SMART" id="SM00448">
    <property type="entry name" value="REC"/>
    <property type="match status" value="1"/>
</dbReference>
<name>K9UBN5_CHAP6</name>
<keyword evidence="1 6" id="KW-0597">Phosphoprotein</keyword>
<evidence type="ECO:0000256" key="5">
    <source>
        <dbReference type="ARBA" id="ARBA00023163"/>
    </source>
</evidence>
<dbReference type="GO" id="GO:0000156">
    <property type="term" value="F:phosphorelay response regulator activity"/>
    <property type="evidence" value="ECO:0007669"/>
    <property type="project" value="TreeGrafter"/>
</dbReference>
<accession>K9UBN5</accession>
<dbReference type="GO" id="GO:0000976">
    <property type="term" value="F:transcription cis-regulatory region binding"/>
    <property type="evidence" value="ECO:0007669"/>
    <property type="project" value="TreeGrafter"/>
</dbReference>
<dbReference type="InterPro" id="IPR001789">
    <property type="entry name" value="Sig_transdc_resp-reg_receiver"/>
</dbReference>
<dbReference type="STRING" id="1173020.Cha6605_1325"/>
<dbReference type="SUPFAM" id="SSF52172">
    <property type="entry name" value="CheY-like"/>
    <property type="match status" value="1"/>
</dbReference>
<evidence type="ECO:0000256" key="1">
    <source>
        <dbReference type="ARBA" id="ARBA00022553"/>
    </source>
</evidence>
<protein>
    <submittedName>
        <fullName evidence="8">Response regulator with CheY-like receiver domain and winged-helix DNA-binding domain</fullName>
    </submittedName>
</protein>
<dbReference type="InterPro" id="IPR011006">
    <property type="entry name" value="CheY-like_superfamily"/>
</dbReference>
<dbReference type="EMBL" id="CP003600">
    <property type="protein sequence ID" value="AFY92517.1"/>
    <property type="molecule type" value="Genomic_DNA"/>
</dbReference>
<dbReference type="GO" id="GO:0006355">
    <property type="term" value="P:regulation of DNA-templated transcription"/>
    <property type="evidence" value="ECO:0007669"/>
    <property type="project" value="TreeGrafter"/>
</dbReference>
<dbReference type="GO" id="GO:0032993">
    <property type="term" value="C:protein-DNA complex"/>
    <property type="evidence" value="ECO:0007669"/>
    <property type="project" value="TreeGrafter"/>
</dbReference>
<dbReference type="Pfam" id="PF00072">
    <property type="entry name" value="Response_reg"/>
    <property type="match status" value="1"/>
</dbReference>
<organism evidence="8 9">
    <name type="scientific">Chamaesiphon minutus (strain ATCC 27169 / PCC 6605)</name>
    <dbReference type="NCBI Taxonomy" id="1173020"/>
    <lineage>
        <taxon>Bacteria</taxon>
        <taxon>Bacillati</taxon>
        <taxon>Cyanobacteriota</taxon>
        <taxon>Cyanophyceae</taxon>
        <taxon>Gomontiellales</taxon>
        <taxon>Chamaesiphonaceae</taxon>
        <taxon>Chamaesiphon</taxon>
    </lineage>
</organism>
<keyword evidence="5" id="KW-0804">Transcription</keyword>
<proteinExistence type="predicted"/>
<evidence type="ECO:0000313" key="9">
    <source>
        <dbReference type="Proteomes" id="UP000010366"/>
    </source>
</evidence>
<dbReference type="PANTHER" id="PTHR48111:SF22">
    <property type="entry name" value="REGULATOR OF RPOS"/>
    <property type="match status" value="1"/>
</dbReference>
<keyword evidence="2" id="KW-0902">Two-component regulatory system</keyword>
<dbReference type="KEGG" id="cmp:Cha6605_1325"/>
<dbReference type="HOGENOM" id="CLU_1802641_0_0_3"/>
<dbReference type="Gene3D" id="3.40.50.2300">
    <property type="match status" value="1"/>
</dbReference>
<dbReference type="PANTHER" id="PTHR48111">
    <property type="entry name" value="REGULATOR OF RPOS"/>
    <property type="match status" value="1"/>
</dbReference>
<reference evidence="8 9" key="1">
    <citation type="submission" date="2012-05" db="EMBL/GenBank/DDBJ databases">
        <title>Finished chromosome of genome of Chamaesiphon sp. PCC 6605.</title>
        <authorList>
            <consortium name="US DOE Joint Genome Institute"/>
            <person name="Gugger M."/>
            <person name="Coursin T."/>
            <person name="Rippka R."/>
            <person name="Tandeau De Marsac N."/>
            <person name="Huntemann M."/>
            <person name="Wei C.-L."/>
            <person name="Han J."/>
            <person name="Detter J.C."/>
            <person name="Han C."/>
            <person name="Tapia R."/>
            <person name="Chen A."/>
            <person name="Kyrpides N."/>
            <person name="Mavromatis K."/>
            <person name="Markowitz V."/>
            <person name="Szeto E."/>
            <person name="Ivanova N."/>
            <person name="Pagani I."/>
            <person name="Pati A."/>
            <person name="Goodwin L."/>
            <person name="Nordberg H.P."/>
            <person name="Cantor M.N."/>
            <person name="Hua S.X."/>
            <person name="Woyke T."/>
            <person name="Kerfeld C.A."/>
        </authorList>
    </citation>
    <scope>NUCLEOTIDE SEQUENCE [LARGE SCALE GENOMIC DNA]</scope>
    <source>
        <strain evidence="9">ATCC 27169 / PCC 6605</strain>
    </source>
</reference>
<keyword evidence="3" id="KW-0805">Transcription regulation</keyword>
<dbReference type="Proteomes" id="UP000010366">
    <property type="component" value="Chromosome"/>
</dbReference>
<evidence type="ECO:0000256" key="3">
    <source>
        <dbReference type="ARBA" id="ARBA00023015"/>
    </source>
</evidence>
<sequence length="143" mass="16127">MRKAGILRFLAICNLICFQSPNICVTIDCYPYFDRPMRILVVEDDPIIAQLIETILEPQKYAVDFAIDGQMGLDLSDAYEYDAILLDVSLPKKDGISVCRQIRSQGNTVPILLLTALDSPAIRDKLRKSEICQKGNKKMPNCF</sequence>
<keyword evidence="9" id="KW-1185">Reference proteome</keyword>
<feature type="domain" description="Response regulatory" evidence="7">
    <location>
        <begin position="38"/>
        <end position="143"/>
    </location>
</feature>
<dbReference type="eggNOG" id="COG0745">
    <property type="taxonomic scope" value="Bacteria"/>
</dbReference>
<keyword evidence="4 8" id="KW-0238">DNA-binding</keyword>
<gene>
    <name evidence="8" type="ORF">Cha6605_1325</name>
</gene>
<dbReference type="InterPro" id="IPR039420">
    <property type="entry name" value="WalR-like"/>
</dbReference>
<dbReference type="GO" id="GO:0005829">
    <property type="term" value="C:cytosol"/>
    <property type="evidence" value="ECO:0007669"/>
    <property type="project" value="TreeGrafter"/>
</dbReference>
<evidence type="ECO:0000256" key="2">
    <source>
        <dbReference type="ARBA" id="ARBA00023012"/>
    </source>
</evidence>
<evidence type="ECO:0000256" key="4">
    <source>
        <dbReference type="ARBA" id="ARBA00023125"/>
    </source>
</evidence>
<dbReference type="FunFam" id="3.40.50.2300:FF:000001">
    <property type="entry name" value="DNA-binding response regulator PhoB"/>
    <property type="match status" value="1"/>
</dbReference>
<evidence type="ECO:0000313" key="8">
    <source>
        <dbReference type="EMBL" id="AFY92517.1"/>
    </source>
</evidence>
<evidence type="ECO:0000256" key="6">
    <source>
        <dbReference type="PROSITE-ProRule" id="PRU00169"/>
    </source>
</evidence>
<evidence type="ECO:0000259" key="7">
    <source>
        <dbReference type="PROSITE" id="PS50110"/>
    </source>
</evidence>
<dbReference type="PROSITE" id="PS50110">
    <property type="entry name" value="RESPONSE_REGULATORY"/>
    <property type="match status" value="1"/>
</dbReference>
<feature type="modified residue" description="4-aspartylphosphate" evidence="6">
    <location>
        <position position="87"/>
    </location>
</feature>